<feature type="chain" id="PRO_5013336367" evidence="1">
    <location>
        <begin position="19"/>
        <end position="60"/>
    </location>
</feature>
<organism evidence="2 3">
    <name type="scientific">Fodinibius roseus</name>
    <dbReference type="NCBI Taxonomy" id="1194090"/>
    <lineage>
        <taxon>Bacteria</taxon>
        <taxon>Pseudomonadati</taxon>
        <taxon>Balneolota</taxon>
        <taxon>Balneolia</taxon>
        <taxon>Balneolales</taxon>
        <taxon>Balneolaceae</taxon>
        <taxon>Fodinibius</taxon>
    </lineage>
</organism>
<keyword evidence="1" id="KW-0732">Signal</keyword>
<dbReference type="Proteomes" id="UP000184041">
    <property type="component" value="Unassembled WGS sequence"/>
</dbReference>
<sequence length="60" mass="6299">MFKSVSAAALGVLFLTLAACKTTNSESDQRDITLDLETLETETELGEGSGKPGVLLNIQA</sequence>
<gene>
    <name evidence="2" type="ORF">SAMN05443144_11055</name>
</gene>
<name>A0A1M5CQB3_9BACT</name>
<feature type="signal peptide" evidence="1">
    <location>
        <begin position="1"/>
        <end position="18"/>
    </location>
</feature>
<evidence type="ECO:0000313" key="3">
    <source>
        <dbReference type="Proteomes" id="UP000184041"/>
    </source>
</evidence>
<evidence type="ECO:0000313" key="2">
    <source>
        <dbReference type="EMBL" id="SHF56929.1"/>
    </source>
</evidence>
<keyword evidence="3" id="KW-1185">Reference proteome</keyword>
<accession>A0A1M5CQB3</accession>
<proteinExistence type="predicted"/>
<protein>
    <submittedName>
        <fullName evidence="2">Uncharacterized protein</fullName>
    </submittedName>
</protein>
<evidence type="ECO:0000256" key="1">
    <source>
        <dbReference type="SAM" id="SignalP"/>
    </source>
</evidence>
<dbReference type="AlphaFoldDB" id="A0A1M5CQB3"/>
<dbReference type="EMBL" id="FQUS01000010">
    <property type="protein sequence ID" value="SHF56929.1"/>
    <property type="molecule type" value="Genomic_DNA"/>
</dbReference>
<reference evidence="2 3" key="1">
    <citation type="submission" date="2016-11" db="EMBL/GenBank/DDBJ databases">
        <authorList>
            <person name="Jaros S."/>
            <person name="Januszkiewicz K."/>
            <person name="Wedrychowicz H."/>
        </authorList>
    </citation>
    <scope>NUCLEOTIDE SEQUENCE [LARGE SCALE GENOMIC DNA]</scope>
    <source>
        <strain evidence="2 3">DSM 21986</strain>
    </source>
</reference>
<dbReference type="PROSITE" id="PS51257">
    <property type="entry name" value="PROKAR_LIPOPROTEIN"/>
    <property type="match status" value="1"/>
</dbReference>